<dbReference type="AlphaFoldDB" id="A0A235B246"/>
<dbReference type="InterPro" id="IPR025164">
    <property type="entry name" value="Toastrack_DUF4097"/>
</dbReference>
<dbReference type="Pfam" id="PF13349">
    <property type="entry name" value="DUF4097"/>
    <property type="match status" value="1"/>
</dbReference>
<reference evidence="2 3" key="1">
    <citation type="submission" date="2017-07" db="EMBL/GenBank/DDBJ databases">
        <title>The genome sequence of Paludifilum halophilum highlights mechanisms for microbial adaptation to high salt environemnts.</title>
        <authorList>
            <person name="Belbahri L."/>
        </authorList>
    </citation>
    <scope>NUCLEOTIDE SEQUENCE [LARGE SCALE GENOMIC DNA]</scope>
    <source>
        <strain evidence="2 3">DSM 102817</strain>
    </source>
</reference>
<organism evidence="2 3">
    <name type="scientific">Paludifilum halophilum</name>
    <dbReference type="NCBI Taxonomy" id="1642702"/>
    <lineage>
        <taxon>Bacteria</taxon>
        <taxon>Bacillati</taxon>
        <taxon>Bacillota</taxon>
        <taxon>Bacilli</taxon>
        <taxon>Bacillales</taxon>
        <taxon>Thermoactinomycetaceae</taxon>
        <taxon>Paludifilum</taxon>
    </lineage>
</organism>
<feature type="non-terminal residue" evidence="2">
    <location>
        <position position="127"/>
    </location>
</feature>
<dbReference type="Gene3D" id="2.160.20.120">
    <property type="match status" value="1"/>
</dbReference>
<feature type="non-terminal residue" evidence="2">
    <location>
        <position position="1"/>
    </location>
</feature>
<comment type="caution">
    <text evidence="2">The sequence shown here is derived from an EMBL/GenBank/DDBJ whole genome shotgun (WGS) entry which is preliminary data.</text>
</comment>
<evidence type="ECO:0000259" key="1">
    <source>
        <dbReference type="Pfam" id="PF13349"/>
    </source>
</evidence>
<dbReference type="RefSeq" id="WP_141201805.1">
    <property type="nucleotide sequence ID" value="NZ_NOWF01000200.1"/>
</dbReference>
<dbReference type="OrthoDB" id="2588856at2"/>
<name>A0A235B246_9BACL</name>
<dbReference type="EMBL" id="NOWF01000200">
    <property type="protein sequence ID" value="OYD05967.1"/>
    <property type="molecule type" value="Genomic_DNA"/>
</dbReference>
<evidence type="ECO:0000313" key="2">
    <source>
        <dbReference type="EMBL" id="OYD05967.1"/>
    </source>
</evidence>
<keyword evidence="3" id="KW-1185">Reference proteome</keyword>
<feature type="domain" description="DUF4097" evidence="1">
    <location>
        <begin position="3"/>
        <end position="127"/>
    </location>
</feature>
<dbReference type="Proteomes" id="UP000215459">
    <property type="component" value="Unassembled WGS sequence"/>
</dbReference>
<evidence type="ECO:0000313" key="3">
    <source>
        <dbReference type="Proteomes" id="UP000215459"/>
    </source>
</evidence>
<sequence>DYNQLEINVDNASVNILSSEEESPRVEYISNKENDYFNVETEGNSLKINTVDNKLSFFNIDFFFFGTPSINVYLPEKSLEHIQTKSDNGKLSITNIEATSISLNTDNGKINVEDIDSSTFHAETNNG</sequence>
<protein>
    <recommendedName>
        <fullName evidence="1">DUF4097 domain-containing protein</fullName>
    </recommendedName>
</protein>
<gene>
    <name evidence="2" type="ORF">CHM34_18845</name>
</gene>
<proteinExistence type="predicted"/>
<accession>A0A235B246</accession>